<proteinExistence type="predicted"/>
<evidence type="ECO:0000256" key="3">
    <source>
        <dbReference type="ARBA" id="ARBA00022763"/>
    </source>
</evidence>
<dbReference type="SUPFAM" id="SSF48150">
    <property type="entry name" value="DNA-glycosylase"/>
    <property type="match status" value="1"/>
</dbReference>
<dbReference type="Proteomes" id="UP000501130">
    <property type="component" value="Chromosome"/>
</dbReference>
<dbReference type="SMART" id="SM00478">
    <property type="entry name" value="ENDO3c"/>
    <property type="match status" value="1"/>
</dbReference>
<reference evidence="6 7" key="1">
    <citation type="submission" date="2020-05" db="EMBL/GenBank/DDBJ databases">
        <title>Compete genome of Limnobacter sp. SAORIC-580.</title>
        <authorList>
            <person name="Song J."/>
            <person name="Cho J.-C."/>
        </authorList>
    </citation>
    <scope>NUCLEOTIDE SEQUENCE [LARGE SCALE GENOMIC DNA]</scope>
    <source>
        <strain evidence="6 7">SAORIC-580</strain>
    </source>
</reference>
<protein>
    <recommendedName>
        <fullName evidence="2">DNA-3-methyladenine glycosylase II</fullName>
        <ecNumber evidence="2">3.2.2.21</ecNumber>
    </recommendedName>
</protein>
<keyword evidence="7" id="KW-1185">Reference proteome</keyword>
<dbReference type="InterPro" id="IPR051912">
    <property type="entry name" value="Alkylbase_DNA_Glycosylase/TA"/>
</dbReference>
<keyword evidence="3" id="KW-0227">DNA damage</keyword>
<dbReference type="RefSeq" id="WP_105028815.1">
    <property type="nucleotide sequence ID" value="NZ_CP053084.1"/>
</dbReference>
<feature type="domain" description="HhH-GPD" evidence="5">
    <location>
        <begin position="58"/>
        <end position="211"/>
    </location>
</feature>
<evidence type="ECO:0000256" key="4">
    <source>
        <dbReference type="ARBA" id="ARBA00023204"/>
    </source>
</evidence>
<evidence type="ECO:0000256" key="1">
    <source>
        <dbReference type="ARBA" id="ARBA00000086"/>
    </source>
</evidence>
<evidence type="ECO:0000256" key="2">
    <source>
        <dbReference type="ARBA" id="ARBA00012000"/>
    </source>
</evidence>
<evidence type="ECO:0000313" key="6">
    <source>
        <dbReference type="EMBL" id="QJR29310.1"/>
    </source>
</evidence>
<dbReference type="EMBL" id="CP053084">
    <property type="protein sequence ID" value="QJR29310.1"/>
    <property type="molecule type" value="Genomic_DNA"/>
</dbReference>
<keyword evidence="4" id="KW-0234">DNA repair</keyword>
<dbReference type="EC" id="3.2.2.21" evidence="2"/>
<dbReference type="InterPro" id="IPR003265">
    <property type="entry name" value="HhH-GPD_domain"/>
</dbReference>
<dbReference type="PANTHER" id="PTHR43003">
    <property type="entry name" value="DNA-3-METHYLADENINE GLYCOSYLASE"/>
    <property type="match status" value="1"/>
</dbReference>
<comment type="catalytic activity">
    <reaction evidence="1">
        <text>Hydrolysis of alkylated DNA, releasing 3-methyladenine, 3-methylguanine, 7-methylguanine and 7-methyladenine.</text>
        <dbReference type="EC" id="3.2.2.21"/>
    </reaction>
</comment>
<dbReference type="InterPro" id="IPR011257">
    <property type="entry name" value="DNA_glycosylase"/>
</dbReference>
<dbReference type="CDD" id="cd00056">
    <property type="entry name" value="ENDO3c"/>
    <property type="match status" value="1"/>
</dbReference>
<dbReference type="PANTHER" id="PTHR43003:SF5">
    <property type="entry name" value="DNA-3-METHYLADENINE GLYCOSYLASE"/>
    <property type="match status" value="1"/>
</dbReference>
<accession>A0ABX6N4I9</accession>
<dbReference type="Pfam" id="PF00730">
    <property type="entry name" value="HhH-GPD"/>
    <property type="match status" value="1"/>
</dbReference>
<evidence type="ECO:0000259" key="5">
    <source>
        <dbReference type="SMART" id="SM00478"/>
    </source>
</evidence>
<dbReference type="Gene3D" id="1.10.340.30">
    <property type="entry name" value="Hypothetical protein, domain 2"/>
    <property type="match status" value="1"/>
</dbReference>
<gene>
    <name evidence="6" type="ORF">HKT17_06085</name>
</gene>
<organism evidence="6 7">
    <name type="scientific">Limnobacter profundi</name>
    <dbReference type="NCBI Taxonomy" id="2732163"/>
    <lineage>
        <taxon>Bacteria</taxon>
        <taxon>Pseudomonadati</taxon>
        <taxon>Pseudomonadota</taxon>
        <taxon>Betaproteobacteria</taxon>
        <taxon>Burkholderiales</taxon>
        <taxon>Burkholderiaceae</taxon>
        <taxon>Limnobacter</taxon>
    </lineage>
</organism>
<sequence>MAASLRLNLDPHAPDYWQAACEALALQSPVWAELVARHSDRALRSRGAPYETMLRSLVGQQISVKAADAVWARVVEALNGQINSSVLLALSDDTLKATGLSRQKIAYARALSEFEQQGRLELTLLDGMDDEACTRHLCEIKGVGRWTAQMFLMFCLRRPDVWPVDDIGVQRGISRQFFEGEPIGPKEALQFGEKLKPWRTVAAWYLWRSLDPAVVDY</sequence>
<dbReference type="Gene3D" id="1.10.1670.40">
    <property type="match status" value="1"/>
</dbReference>
<name>A0ABX6N4I9_9BURK</name>
<evidence type="ECO:0000313" key="7">
    <source>
        <dbReference type="Proteomes" id="UP000501130"/>
    </source>
</evidence>